<dbReference type="PROSITE" id="PS00150">
    <property type="entry name" value="ACYLPHOSPHATASE_1"/>
    <property type="match status" value="1"/>
</dbReference>
<comment type="similarity">
    <text evidence="1 7">Belongs to the acylphosphatase family.</text>
</comment>
<dbReference type="RefSeq" id="WP_110300738.1">
    <property type="nucleotide sequence ID" value="NZ_QICM01000003.1"/>
</dbReference>
<dbReference type="Gene3D" id="3.30.70.100">
    <property type="match status" value="1"/>
</dbReference>
<evidence type="ECO:0000313" key="11">
    <source>
        <dbReference type="Proteomes" id="UP000247389"/>
    </source>
</evidence>
<dbReference type="InterPro" id="IPR017968">
    <property type="entry name" value="Acylphosphatase_CS"/>
</dbReference>
<dbReference type="Proteomes" id="UP000247389">
    <property type="component" value="Unassembled WGS sequence"/>
</dbReference>
<reference evidence="10 12" key="2">
    <citation type="submission" date="2019-03" db="EMBL/GenBank/DDBJ databases">
        <title>Deep subsurface shale carbon reservoir microbial communities from Ohio and West Virginia, USA.</title>
        <authorList>
            <person name="Wrighton K."/>
        </authorList>
    </citation>
    <scope>NUCLEOTIDE SEQUENCE [LARGE SCALE GENOMIC DNA]</scope>
    <source>
        <strain evidence="10 12">UTICA-S4D12</strain>
    </source>
</reference>
<evidence type="ECO:0000259" key="8">
    <source>
        <dbReference type="PROSITE" id="PS51160"/>
    </source>
</evidence>
<dbReference type="PANTHER" id="PTHR47268">
    <property type="entry name" value="ACYLPHOSPHATASE"/>
    <property type="match status" value="1"/>
</dbReference>
<feature type="active site" evidence="5">
    <location>
        <position position="22"/>
    </location>
</feature>
<dbReference type="AlphaFoldDB" id="A0A318EA64"/>
<dbReference type="SUPFAM" id="SSF54975">
    <property type="entry name" value="Acylphosphatase/BLUF domain-like"/>
    <property type="match status" value="1"/>
</dbReference>
<dbReference type="EMBL" id="QICM01000003">
    <property type="protein sequence ID" value="PXV69351.1"/>
    <property type="molecule type" value="Genomic_DNA"/>
</dbReference>
<dbReference type="GO" id="GO:0003998">
    <property type="term" value="F:acylphosphatase activity"/>
    <property type="evidence" value="ECO:0007669"/>
    <property type="project" value="UniProtKB-EC"/>
</dbReference>
<evidence type="ECO:0000256" key="2">
    <source>
        <dbReference type="ARBA" id="ARBA00012150"/>
    </source>
</evidence>
<dbReference type="EC" id="3.6.1.7" evidence="2 5"/>
<reference evidence="9 11" key="1">
    <citation type="submission" date="2018-04" db="EMBL/GenBank/DDBJ databases">
        <title>Subsurface microbial communities from deep shales in Ohio and West Virginia, USA.</title>
        <authorList>
            <person name="Wrighton K."/>
        </authorList>
    </citation>
    <scope>NUCLEOTIDE SEQUENCE [LARGE SCALE GENOMIC DNA]</scope>
    <source>
        <strain evidence="9 11">MSL28</strain>
    </source>
</reference>
<evidence type="ECO:0000256" key="5">
    <source>
        <dbReference type="PROSITE-ProRule" id="PRU00520"/>
    </source>
</evidence>
<dbReference type="Pfam" id="PF00708">
    <property type="entry name" value="Acylphosphatase"/>
    <property type="match status" value="1"/>
</dbReference>
<evidence type="ECO:0000256" key="7">
    <source>
        <dbReference type="RuleBase" id="RU004168"/>
    </source>
</evidence>
<evidence type="ECO:0000256" key="4">
    <source>
        <dbReference type="ARBA" id="ARBA00047645"/>
    </source>
</evidence>
<organism evidence="9 11">
    <name type="scientific">Halanaerobium congolense</name>
    <dbReference type="NCBI Taxonomy" id="54121"/>
    <lineage>
        <taxon>Bacteria</taxon>
        <taxon>Bacillati</taxon>
        <taxon>Bacillota</taxon>
        <taxon>Clostridia</taxon>
        <taxon>Halanaerobiales</taxon>
        <taxon>Halanaerobiaceae</taxon>
        <taxon>Halanaerobium</taxon>
    </lineage>
</organism>
<feature type="domain" description="Acylphosphatase-like" evidence="8">
    <location>
        <begin position="7"/>
        <end position="93"/>
    </location>
</feature>
<feature type="active site" evidence="5">
    <location>
        <position position="40"/>
    </location>
</feature>
<sequence>MAAENVQKHIFISGRVQGVGFRAFIRREAAVLNIKGWAKNLADGRVETIIQGDKNKVSQMIAKLREGPSYAKVENLKINDEELTDFSDFKIKF</sequence>
<dbReference type="PROSITE" id="PS00151">
    <property type="entry name" value="ACYLPHOSPHATASE_2"/>
    <property type="match status" value="1"/>
</dbReference>
<evidence type="ECO:0000256" key="6">
    <source>
        <dbReference type="RuleBase" id="RU000553"/>
    </source>
</evidence>
<protein>
    <recommendedName>
        <fullName evidence="3 5">Acylphosphatase</fullName>
        <ecNumber evidence="2 5">3.6.1.7</ecNumber>
    </recommendedName>
</protein>
<dbReference type="InterPro" id="IPR036046">
    <property type="entry name" value="Acylphosphatase-like_dom_sf"/>
</dbReference>
<dbReference type="PROSITE" id="PS51160">
    <property type="entry name" value="ACYLPHOSPHATASE_3"/>
    <property type="match status" value="1"/>
</dbReference>
<comment type="catalytic activity">
    <reaction evidence="4 5 6">
        <text>an acyl phosphate + H2O = a carboxylate + phosphate + H(+)</text>
        <dbReference type="Rhea" id="RHEA:14965"/>
        <dbReference type="ChEBI" id="CHEBI:15377"/>
        <dbReference type="ChEBI" id="CHEBI:15378"/>
        <dbReference type="ChEBI" id="CHEBI:29067"/>
        <dbReference type="ChEBI" id="CHEBI:43474"/>
        <dbReference type="ChEBI" id="CHEBI:59918"/>
        <dbReference type="EC" id="3.6.1.7"/>
    </reaction>
</comment>
<name>A0A318EA64_9FIRM</name>
<dbReference type="EMBL" id="SOAA01000004">
    <property type="protein sequence ID" value="TDS33713.1"/>
    <property type="molecule type" value="Genomic_DNA"/>
</dbReference>
<evidence type="ECO:0000256" key="3">
    <source>
        <dbReference type="ARBA" id="ARBA00015991"/>
    </source>
</evidence>
<evidence type="ECO:0000313" key="12">
    <source>
        <dbReference type="Proteomes" id="UP000295758"/>
    </source>
</evidence>
<dbReference type="PANTHER" id="PTHR47268:SF4">
    <property type="entry name" value="ACYLPHOSPHATASE"/>
    <property type="match status" value="1"/>
</dbReference>
<dbReference type="InterPro" id="IPR001792">
    <property type="entry name" value="Acylphosphatase-like_dom"/>
</dbReference>
<keyword evidence="5 6" id="KW-0378">Hydrolase</keyword>
<gene>
    <name evidence="10" type="ORF">BY453_10499</name>
    <name evidence="9" type="ORF">C8C78_10358</name>
</gene>
<dbReference type="Proteomes" id="UP000295758">
    <property type="component" value="Unassembled WGS sequence"/>
</dbReference>
<evidence type="ECO:0000313" key="10">
    <source>
        <dbReference type="EMBL" id="TDS33713.1"/>
    </source>
</evidence>
<accession>A0A318EA64</accession>
<dbReference type="PRINTS" id="PR00112">
    <property type="entry name" value="ACYLPHPHTASE"/>
</dbReference>
<comment type="caution">
    <text evidence="9">The sequence shown here is derived from an EMBL/GenBank/DDBJ whole genome shotgun (WGS) entry which is preliminary data.</text>
</comment>
<evidence type="ECO:0000256" key="1">
    <source>
        <dbReference type="ARBA" id="ARBA00005614"/>
    </source>
</evidence>
<evidence type="ECO:0000313" key="9">
    <source>
        <dbReference type="EMBL" id="PXV69351.1"/>
    </source>
</evidence>
<proteinExistence type="inferred from homology"/>
<dbReference type="InterPro" id="IPR020456">
    <property type="entry name" value="Acylphosphatase"/>
</dbReference>